<gene>
    <name evidence="1" type="ORF">E4K66_10090</name>
</gene>
<dbReference type="AlphaFoldDB" id="A0A4Y9LDV6"/>
<keyword evidence="2" id="KW-1185">Reference proteome</keyword>
<name>A0A4Y9LDV6_9BRAD</name>
<dbReference type="InterPro" id="IPR017958">
    <property type="entry name" value="Gln-tRNA_amidoTrfase_suB_CS"/>
</dbReference>
<accession>A0A4Y9LDV6</accession>
<proteinExistence type="predicted"/>
<dbReference type="RefSeq" id="WP_126260258.1">
    <property type="nucleotide sequence ID" value="NZ_SPQU01000004.1"/>
</dbReference>
<evidence type="ECO:0000313" key="1">
    <source>
        <dbReference type="EMBL" id="TFV39952.1"/>
    </source>
</evidence>
<dbReference type="OrthoDB" id="8255845at2"/>
<dbReference type="PROSITE" id="PS01234">
    <property type="entry name" value="GATB"/>
    <property type="match status" value="1"/>
</dbReference>
<reference evidence="1 2" key="1">
    <citation type="submission" date="2019-03" db="EMBL/GenBank/DDBJ databases">
        <title>Bradyrhizobium strains diversity isolated from Chamaecrista fasciculata.</title>
        <authorList>
            <person name="Urquiaga M.C.O."/>
            <person name="Hungria M."/>
            <person name="Delamuta J.R.M."/>
        </authorList>
    </citation>
    <scope>NUCLEOTIDE SEQUENCE [LARGE SCALE GENOMIC DNA]</scope>
    <source>
        <strain evidence="1 2">CNPSo 3424</strain>
    </source>
</reference>
<dbReference type="GO" id="GO:0016884">
    <property type="term" value="F:carbon-nitrogen ligase activity, with glutamine as amido-N-donor"/>
    <property type="evidence" value="ECO:0007669"/>
    <property type="project" value="InterPro"/>
</dbReference>
<comment type="caution">
    <text evidence="1">The sequence shown here is derived from an EMBL/GenBank/DDBJ whole genome shotgun (WGS) entry which is preliminary data.</text>
</comment>
<dbReference type="EMBL" id="SPQU01000004">
    <property type="protein sequence ID" value="TFV39952.1"/>
    <property type="molecule type" value="Genomic_DNA"/>
</dbReference>
<sequence>MPIVRYVMFASCFILALLFALDRSLPPLVELSTGPDVDRSIIRIHSARALPEKIVFDTSTQIATAVSSPLLATERQADHASQAFAMATPEKPDMKIMAVSQPNAVRATSLRSKRTARTESSHRFNDRQVMVGAF</sequence>
<protein>
    <submittedName>
        <fullName evidence="1">Uncharacterized protein</fullName>
    </submittedName>
</protein>
<organism evidence="1 2">
    <name type="scientific">Bradyrhizobium frederickii</name>
    <dbReference type="NCBI Taxonomy" id="2560054"/>
    <lineage>
        <taxon>Bacteria</taxon>
        <taxon>Pseudomonadati</taxon>
        <taxon>Pseudomonadota</taxon>
        <taxon>Alphaproteobacteria</taxon>
        <taxon>Hyphomicrobiales</taxon>
        <taxon>Nitrobacteraceae</taxon>
        <taxon>Bradyrhizobium</taxon>
    </lineage>
</organism>
<evidence type="ECO:0000313" key="2">
    <source>
        <dbReference type="Proteomes" id="UP000298225"/>
    </source>
</evidence>
<dbReference type="Proteomes" id="UP000298225">
    <property type="component" value="Unassembled WGS sequence"/>
</dbReference>